<reference evidence="2 3" key="1">
    <citation type="submission" date="2010-01" db="EMBL/GenBank/DDBJ databases">
        <title>The complete genome of Thermobispora bispora DSM 43833.</title>
        <authorList>
            <consortium name="US DOE Joint Genome Institute (JGI-PGF)"/>
            <person name="Lucas S."/>
            <person name="Copeland A."/>
            <person name="Lapidus A."/>
            <person name="Glavina del Rio T."/>
            <person name="Dalin E."/>
            <person name="Tice H."/>
            <person name="Bruce D."/>
            <person name="Goodwin L."/>
            <person name="Pitluck S."/>
            <person name="Kyrpides N."/>
            <person name="Mavromatis K."/>
            <person name="Ivanova N."/>
            <person name="Mikhailova N."/>
            <person name="Chertkov O."/>
            <person name="Brettin T."/>
            <person name="Detter J.C."/>
            <person name="Han C."/>
            <person name="Larimer F."/>
            <person name="Land M."/>
            <person name="Hauser L."/>
            <person name="Markowitz V."/>
            <person name="Cheng J.-F."/>
            <person name="Hugenholtz P."/>
            <person name="Woyke T."/>
            <person name="Wu D."/>
            <person name="Jando M."/>
            <person name="Schneider S."/>
            <person name="Klenk H.-P."/>
            <person name="Eisen J.A."/>
        </authorList>
    </citation>
    <scope>NUCLEOTIDE SEQUENCE [LARGE SCALE GENOMIC DNA]</scope>
    <source>
        <strain evidence="3">ATCC 19993 / DSM 43833 / CBS 139.67 / JCM 10125 / KCTC 9307 / NBRC 14880 / R51</strain>
    </source>
</reference>
<dbReference type="Proteomes" id="UP000006640">
    <property type="component" value="Chromosome"/>
</dbReference>
<dbReference type="InterPro" id="IPR012347">
    <property type="entry name" value="Ferritin-like"/>
</dbReference>
<dbReference type="CDD" id="cd00657">
    <property type="entry name" value="Ferritin_like"/>
    <property type="match status" value="1"/>
</dbReference>
<dbReference type="EMBL" id="CP001874">
    <property type="protein sequence ID" value="ADG89693.1"/>
    <property type="molecule type" value="Genomic_DNA"/>
</dbReference>
<keyword evidence="3" id="KW-1185">Reference proteome</keyword>
<protein>
    <recommendedName>
        <fullName evidence="1">Ferritin-like domain-containing protein</fullName>
    </recommendedName>
</protein>
<feature type="domain" description="Ferritin-like" evidence="1">
    <location>
        <begin position="19"/>
        <end position="197"/>
    </location>
</feature>
<dbReference type="eggNOG" id="COG1633">
    <property type="taxonomic scope" value="Bacteria"/>
</dbReference>
<name>D6Y7I2_THEBD</name>
<organism evidence="2 3">
    <name type="scientific">Thermobispora bispora (strain ATCC 19993 / DSM 43833 / CBS 139.67 / JCM 10125 / KCTC 9307 / NBRC 14880 / R51)</name>
    <dbReference type="NCBI Taxonomy" id="469371"/>
    <lineage>
        <taxon>Bacteria</taxon>
        <taxon>Bacillati</taxon>
        <taxon>Actinomycetota</taxon>
        <taxon>Actinomycetes</taxon>
        <taxon>Streptosporangiales</taxon>
        <taxon>Streptosporangiaceae</taxon>
        <taxon>Thermobispora</taxon>
    </lineage>
</organism>
<dbReference type="HOGENOM" id="CLU_082377_0_0_11"/>
<dbReference type="KEGG" id="tbi:Tbis_2995"/>
<evidence type="ECO:0000259" key="1">
    <source>
        <dbReference type="Pfam" id="PF13794"/>
    </source>
</evidence>
<dbReference type="InterPro" id="IPR059125">
    <property type="entry name" value="Ferritin_actino"/>
</dbReference>
<dbReference type="Gene3D" id="1.20.1260.10">
    <property type="match status" value="1"/>
</dbReference>
<dbReference type="SUPFAM" id="SSF47240">
    <property type="entry name" value="Ferritin-like"/>
    <property type="match status" value="1"/>
</dbReference>
<dbReference type="InterPro" id="IPR009078">
    <property type="entry name" value="Ferritin-like_SF"/>
</dbReference>
<accession>D6Y7I2</accession>
<dbReference type="Pfam" id="PF13794">
    <property type="entry name" value="MiaE_2"/>
    <property type="match status" value="1"/>
</dbReference>
<dbReference type="STRING" id="469371.Tbis_2995"/>
<proteinExistence type="predicted"/>
<evidence type="ECO:0000313" key="2">
    <source>
        <dbReference type="EMBL" id="ADG89693.1"/>
    </source>
</evidence>
<dbReference type="AlphaFoldDB" id="D6Y7I2"/>
<gene>
    <name evidence="2" type="ordered locus">Tbis_2995</name>
</gene>
<sequence length="230" mass="24757">MGCARGTYPAAMTDCAPGTVDLLGVLAYGELTAFLRMAEDAVAHAPTLNDRAALADVAANEHRHFRLLRDKLESLGIDPGEAMAPFVGAIDEWHRLTTPKDWPEALVKAYVGIGIAGDFYREAARRADSEIRELVEQVLAEDDRSEFVVERVRAALDADPRLSGRLALYARRLVGEALAQAHHVAVARPQLAALLVAGEGEDLAGISKLFAQLTEEHGKRMSALGLTPGP</sequence>
<evidence type="ECO:0000313" key="3">
    <source>
        <dbReference type="Proteomes" id="UP000006640"/>
    </source>
</evidence>